<evidence type="ECO:0000313" key="1">
    <source>
        <dbReference type="EMBL" id="TXE07792.1"/>
    </source>
</evidence>
<sequence length="112" mass="12375">MDTSEFKKSIIFTVAGMATYGSQGRFMKSILKKETGHVNAVLMAKGEHISEGFSRFDHFIHIIEGSASVQIDDNLFTLMAGECIIIPAHSKNTVSANERFIMISTIIKSGYE</sequence>
<dbReference type="AlphaFoldDB" id="A0A5C7APP7"/>
<accession>A0A5C7APP7</accession>
<dbReference type="Gene3D" id="2.60.120.10">
    <property type="entry name" value="Jelly Rolls"/>
    <property type="match status" value="1"/>
</dbReference>
<reference evidence="1 2" key="1">
    <citation type="submission" date="2019-08" db="EMBL/GenBank/DDBJ databases">
        <title>Genome sequence of Gelidibacter salicanalis IC162T.</title>
        <authorList>
            <person name="Bowman J.P."/>
        </authorList>
    </citation>
    <scope>NUCLEOTIDE SEQUENCE [LARGE SCALE GENOMIC DNA]</scope>
    <source>
        <strain evidence="1 2">IC162</strain>
    </source>
</reference>
<proteinExistence type="predicted"/>
<comment type="caution">
    <text evidence="1">The sequence shown here is derived from an EMBL/GenBank/DDBJ whole genome shotgun (WGS) entry which is preliminary data.</text>
</comment>
<dbReference type="RefSeq" id="WP_146893189.1">
    <property type="nucleotide sequence ID" value="NZ_VORX01000004.1"/>
</dbReference>
<dbReference type="EMBL" id="VORX01000004">
    <property type="protein sequence ID" value="TXE07792.1"/>
    <property type="molecule type" value="Genomic_DNA"/>
</dbReference>
<dbReference type="OrthoDB" id="1121052at2"/>
<dbReference type="SUPFAM" id="SSF51182">
    <property type="entry name" value="RmlC-like cupins"/>
    <property type="match status" value="1"/>
</dbReference>
<keyword evidence="2" id="KW-1185">Reference proteome</keyword>
<dbReference type="Proteomes" id="UP000321734">
    <property type="component" value="Unassembled WGS sequence"/>
</dbReference>
<dbReference type="PANTHER" id="PTHR37694">
    <property type="entry name" value="SLR8022 PROTEIN"/>
    <property type="match status" value="1"/>
</dbReference>
<dbReference type="PANTHER" id="PTHR37694:SF1">
    <property type="entry name" value="SLR8022 PROTEIN"/>
    <property type="match status" value="1"/>
</dbReference>
<protein>
    <submittedName>
        <fullName evidence="1">Cupin</fullName>
    </submittedName>
</protein>
<organism evidence="1 2">
    <name type="scientific">Gelidibacter salicanalis</name>
    <dbReference type="NCBI Taxonomy" id="291193"/>
    <lineage>
        <taxon>Bacteria</taxon>
        <taxon>Pseudomonadati</taxon>
        <taxon>Bacteroidota</taxon>
        <taxon>Flavobacteriia</taxon>
        <taxon>Flavobacteriales</taxon>
        <taxon>Flavobacteriaceae</taxon>
        <taxon>Gelidibacter</taxon>
    </lineage>
</organism>
<dbReference type="InterPro" id="IPR014710">
    <property type="entry name" value="RmlC-like_jellyroll"/>
</dbReference>
<name>A0A5C7APP7_9FLAO</name>
<evidence type="ECO:0000313" key="2">
    <source>
        <dbReference type="Proteomes" id="UP000321734"/>
    </source>
</evidence>
<gene>
    <name evidence="1" type="ORF">ES711_10180</name>
</gene>
<dbReference type="InterPro" id="IPR011051">
    <property type="entry name" value="RmlC_Cupin_sf"/>
</dbReference>